<dbReference type="PANTHER" id="PTHR30537:SF72">
    <property type="entry name" value="LYSR FAMILY TRANSCRIPTIONAL REGULATOR"/>
    <property type="match status" value="1"/>
</dbReference>
<dbReference type="InterPro" id="IPR036388">
    <property type="entry name" value="WH-like_DNA-bd_sf"/>
</dbReference>
<name>A0ABT2NSC5_9RHOB</name>
<dbReference type="Pfam" id="PF00126">
    <property type="entry name" value="HTH_1"/>
    <property type="match status" value="1"/>
</dbReference>
<evidence type="ECO:0000256" key="3">
    <source>
        <dbReference type="ARBA" id="ARBA00023125"/>
    </source>
</evidence>
<dbReference type="CDD" id="cd08422">
    <property type="entry name" value="PBP2_CrgA_like"/>
    <property type="match status" value="1"/>
</dbReference>
<dbReference type="PROSITE" id="PS50931">
    <property type="entry name" value="HTH_LYSR"/>
    <property type="match status" value="1"/>
</dbReference>
<comment type="caution">
    <text evidence="6">The sequence shown here is derived from an EMBL/GenBank/DDBJ whole genome shotgun (WGS) entry which is preliminary data.</text>
</comment>
<proteinExistence type="inferred from homology"/>
<evidence type="ECO:0000256" key="4">
    <source>
        <dbReference type="ARBA" id="ARBA00023163"/>
    </source>
</evidence>
<dbReference type="InterPro" id="IPR036390">
    <property type="entry name" value="WH_DNA-bd_sf"/>
</dbReference>
<evidence type="ECO:0000256" key="1">
    <source>
        <dbReference type="ARBA" id="ARBA00009437"/>
    </source>
</evidence>
<dbReference type="Proteomes" id="UP001205601">
    <property type="component" value="Unassembled WGS sequence"/>
</dbReference>
<keyword evidence="2" id="KW-0805">Transcription regulation</keyword>
<sequence>MRTFLRVLDLGSFTAASLDAGLAAGAASQIVKELEAHLGVSLLVRTTRSLRPTEEGRQYAARARLILADVAELEDDIGGAERQVRGQLRVQVPPGLARMLAGPALVGFHRRNPDLTIEVVSDSGIPDFLGRRLDAAIFIGELPERDLLKRSLGSVPLVVSAAPAYLDRRGRPGTPADLARHDCIGILSGLTGRRLDWRFRRDGRDQFVPVPSALAFESSDAAVAAAVAGGGLVQMIAYLVDEDLRRGALVQVLADWLYTGPEIMLLTPRLSRKPRRLRVVETFLADTVRRYGRRWQIGEPPPFIPSAEP</sequence>
<evidence type="ECO:0000313" key="6">
    <source>
        <dbReference type="EMBL" id="MCT8330469.1"/>
    </source>
</evidence>
<organism evidence="6 7">
    <name type="scientific">Albidovulum sediminis</name>
    <dbReference type="NCBI Taxonomy" id="3066345"/>
    <lineage>
        <taxon>Bacteria</taxon>
        <taxon>Pseudomonadati</taxon>
        <taxon>Pseudomonadota</taxon>
        <taxon>Alphaproteobacteria</taxon>
        <taxon>Rhodobacterales</taxon>
        <taxon>Paracoccaceae</taxon>
        <taxon>Albidovulum</taxon>
    </lineage>
</organism>
<dbReference type="InterPro" id="IPR005119">
    <property type="entry name" value="LysR_subst-bd"/>
</dbReference>
<dbReference type="RefSeq" id="WP_261496333.1">
    <property type="nucleotide sequence ID" value="NZ_JAOCQF010000002.1"/>
</dbReference>
<dbReference type="InterPro" id="IPR000847">
    <property type="entry name" value="LysR_HTH_N"/>
</dbReference>
<dbReference type="Pfam" id="PF03466">
    <property type="entry name" value="LysR_substrate"/>
    <property type="match status" value="1"/>
</dbReference>
<evidence type="ECO:0000259" key="5">
    <source>
        <dbReference type="PROSITE" id="PS50931"/>
    </source>
</evidence>
<gene>
    <name evidence="6" type="ORF">N5I32_13150</name>
</gene>
<keyword evidence="4" id="KW-0804">Transcription</keyword>
<dbReference type="EMBL" id="JAOCQF010000002">
    <property type="protein sequence ID" value="MCT8330469.1"/>
    <property type="molecule type" value="Genomic_DNA"/>
</dbReference>
<keyword evidence="3" id="KW-0238">DNA-binding</keyword>
<evidence type="ECO:0000313" key="7">
    <source>
        <dbReference type="Proteomes" id="UP001205601"/>
    </source>
</evidence>
<protein>
    <submittedName>
        <fullName evidence="6">LysR family transcriptional regulator</fullName>
    </submittedName>
</protein>
<dbReference type="PANTHER" id="PTHR30537">
    <property type="entry name" value="HTH-TYPE TRANSCRIPTIONAL REGULATOR"/>
    <property type="match status" value="1"/>
</dbReference>
<dbReference type="Gene3D" id="1.10.10.10">
    <property type="entry name" value="Winged helix-like DNA-binding domain superfamily/Winged helix DNA-binding domain"/>
    <property type="match status" value="1"/>
</dbReference>
<feature type="domain" description="HTH lysR-type" evidence="5">
    <location>
        <begin position="1"/>
        <end position="53"/>
    </location>
</feature>
<comment type="similarity">
    <text evidence="1">Belongs to the LysR transcriptional regulatory family.</text>
</comment>
<dbReference type="SUPFAM" id="SSF46785">
    <property type="entry name" value="Winged helix' DNA-binding domain"/>
    <property type="match status" value="1"/>
</dbReference>
<dbReference type="SUPFAM" id="SSF53850">
    <property type="entry name" value="Periplasmic binding protein-like II"/>
    <property type="match status" value="1"/>
</dbReference>
<evidence type="ECO:0000256" key="2">
    <source>
        <dbReference type="ARBA" id="ARBA00023015"/>
    </source>
</evidence>
<dbReference type="Gene3D" id="3.40.190.290">
    <property type="match status" value="1"/>
</dbReference>
<accession>A0ABT2NSC5</accession>
<keyword evidence="7" id="KW-1185">Reference proteome</keyword>
<dbReference type="InterPro" id="IPR058163">
    <property type="entry name" value="LysR-type_TF_proteobact-type"/>
</dbReference>
<reference evidence="7" key="1">
    <citation type="submission" date="2023-07" db="EMBL/GenBank/DDBJ databases">
        <title>Defluviimonas sediminis sp. nov., isolated from mangrove sediment.</title>
        <authorList>
            <person name="Liu L."/>
            <person name="Li J."/>
            <person name="Huang Y."/>
            <person name="Pan J."/>
            <person name="Li M."/>
        </authorList>
    </citation>
    <scope>NUCLEOTIDE SEQUENCE [LARGE SCALE GENOMIC DNA]</scope>
    <source>
        <strain evidence="7">FT324</strain>
    </source>
</reference>